<reference evidence="1 2" key="1">
    <citation type="journal article" date="2014" name="Int. J. Syst. Evol. Microbiol.">
        <title>Listeria floridensis sp. nov., Listeria aquatica sp. nov., Listeria cornellensis sp. nov., Listeria riparia sp. nov. and Listeria grandensis sp. nov., from agricultural and natural environments.</title>
        <authorList>
            <person name="den Bakker H.C."/>
            <person name="Warchocki S."/>
            <person name="Wright E.M."/>
            <person name="Allred A.F."/>
            <person name="Ahlstrom C."/>
            <person name="Manuel C.S."/>
            <person name="Stasiewicz M.J."/>
            <person name="Burrell A."/>
            <person name="Roof S."/>
            <person name="Strawn L."/>
            <person name="Fortes E.D."/>
            <person name="Nightingale K.K."/>
            <person name="Kephart D."/>
            <person name="Wiedmann M."/>
        </authorList>
    </citation>
    <scope>NUCLEOTIDE SEQUENCE [LARGE SCALE GENOMIC DNA]</scope>
    <source>
        <strain evidence="1 2">FSL S10-1204</strain>
    </source>
</reference>
<organism evidence="1 2">
    <name type="scientific">Listeria riparia FSL S10-1204</name>
    <dbReference type="NCBI Taxonomy" id="1265816"/>
    <lineage>
        <taxon>Bacteria</taxon>
        <taxon>Bacillati</taxon>
        <taxon>Bacillota</taxon>
        <taxon>Bacilli</taxon>
        <taxon>Bacillales</taxon>
        <taxon>Listeriaceae</taxon>
        <taxon>Listeria</taxon>
    </lineage>
</organism>
<evidence type="ECO:0000313" key="2">
    <source>
        <dbReference type="Proteomes" id="UP000019248"/>
    </source>
</evidence>
<dbReference type="PATRIC" id="fig|1265816.5.peg.2980"/>
<sequence>MKEIRIRYLEDDKLARLDELARKNGYKSRNAFLLSILNRVAESGEVYELDMKYRQMSEIMLRALQANSEALATFNAHFTMEGGDAGEGTDI</sequence>
<name>W7D4U1_9LIST</name>
<dbReference type="RefSeq" id="WP_036101885.1">
    <property type="nucleotide sequence ID" value="NZ_AODL01000031.1"/>
</dbReference>
<keyword evidence="2" id="KW-1185">Reference proteome</keyword>
<dbReference type="Proteomes" id="UP000019248">
    <property type="component" value="Unassembled WGS sequence"/>
</dbReference>
<evidence type="ECO:0000313" key="1">
    <source>
        <dbReference type="EMBL" id="EUJ42871.1"/>
    </source>
</evidence>
<gene>
    <name evidence="1" type="ORF">PRIP_15097</name>
</gene>
<accession>W7D4U1</accession>
<comment type="caution">
    <text evidence="1">The sequence shown here is derived from an EMBL/GenBank/DDBJ whole genome shotgun (WGS) entry which is preliminary data.</text>
</comment>
<proteinExistence type="predicted"/>
<protein>
    <submittedName>
        <fullName evidence="1">Uncharacterized protein</fullName>
    </submittedName>
</protein>
<dbReference type="AlphaFoldDB" id="W7D4U1"/>
<dbReference type="EMBL" id="AODL01000031">
    <property type="protein sequence ID" value="EUJ42871.1"/>
    <property type="molecule type" value="Genomic_DNA"/>
</dbReference>